<feature type="compositionally biased region" description="Polar residues" evidence="1">
    <location>
        <begin position="44"/>
        <end position="53"/>
    </location>
</feature>
<accession>A0A9B0X084</accession>
<feature type="region of interest" description="Disordered" evidence="1">
    <location>
        <begin position="211"/>
        <end position="230"/>
    </location>
</feature>
<feature type="compositionally biased region" description="Basic residues" evidence="1">
    <location>
        <begin position="110"/>
        <end position="127"/>
    </location>
</feature>
<dbReference type="Proteomes" id="UP000504623">
    <property type="component" value="Unplaced"/>
</dbReference>
<dbReference type="RefSeq" id="XP_006874441.1">
    <property type="nucleotide sequence ID" value="XM_006874379.1"/>
</dbReference>
<dbReference type="PANTHER" id="PTHR31883">
    <property type="entry name" value="PROTEIN FRG2-RELATED"/>
    <property type="match status" value="1"/>
</dbReference>
<keyword evidence="2" id="KW-1185">Reference proteome</keyword>
<reference evidence="3" key="1">
    <citation type="submission" date="2025-08" db="UniProtKB">
        <authorList>
            <consortium name="RefSeq"/>
        </authorList>
    </citation>
    <scope>IDENTIFICATION</scope>
    <source>
        <tissue evidence="3">Spleen</tissue>
    </source>
</reference>
<organism evidence="2 3">
    <name type="scientific">Chrysochloris asiatica</name>
    <name type="common">Cape golden mole</name>
    <dbReference type="NCBI Taxonomy" id="185453"/>
    <lineage>
        <taxon>Eukaryota</taxon>
        <taxon>Metazoa</taxon>
        <taxon>Chordata</taxon>
        <taxon>Craniata</taxon>
        <taxon>Vertebrata</taxon>
        <taxon>Euteleostomi</taxon>
        <taxon>Mammalia</taxon>
        <taxon>Eutheria</taxon>
        <taxon>Afrotheria</taxon>
        <taxon>Chrysochloridae</taxon>
        <taxon>Chrysochlorinae</taxon>
        <taxon>Chrysochloris</taxon>
    </lineage>
</organism>
<feature type="region of interest" description="Disordered" evidence="1">
    <location>
        <begin position="1"/>
        <end position="139"/>
    </location>
</feature>
<evidence type="ECO:0000313" key="2">
    <source>
        <dbReference type="Proteomes" id="UP000504623"/>
    </source>
</evidence>
<dbReference type="PANTHER" id="PTHR31883:SF1">
    <property type="entry name" value="PROTEIN FRG2-LIKE-2"/>
    <property type="match status" value="1"/>
</dbReference>
<protein>
    <submittedName>
        <fullName evidence="3">Protein FRG2-like</fullName>
    </submittedName>
</protein>
<dbReference type="InterPro" id="IPR026245">
    <property type="entry name" value="FRG2"/>
</dbReference>
<dbReference type="AlphaFoldDB" id="A0A9B0X084"/>
<evidence type="ECO:0000256" key="1">
    <source>
        <dbReference type="SAM" id="MobiDB-lite"/>
    </source>
</evidence>
<dbReference type="OrthoDB" id="9751302at2759"/>
<feature type="compositionally biased region" description="Basic and acidic residues" evidence="1">
    <location>
        <begin position="218"/>
        <end position="230"/>
    </location>
</feature>
<feature type="compositionally biased region" description="Low complexity" evidence="1">
    <location>
        <begin position="79"/>
        <end position="93"/>
    </location>
</feature>
<dbReference type="Pfam" id="PF15315">
    <property type="entry name" value="FRG2"/>
    <property type="match status" value="1"/>
</dbReference>
<gene>
    <name evidence="3" type="primary">LOC102839417</name>
</gene>
<feature type="compositionally biased region" description="Basic and acidic residues" evidence="1">
    <location>
        <begin position="55"/>
        <end position="71"/>
    </location>
</feature>
<name>A0A9B0X084_CHRAS</name>
<sequence length="230" mass="25788">METQDLDTHALSTELPGDHPSCQPNSFEEKVSDVEEKELEGKPQTLSPQTTESGAPRRAEPKRAGKSQERRPRARSRNGSSSSPGTGLSLVTSGKRDDTDPDSVEETPAARRRGRSRARRVHRKRPRAWSPGDQPPPLRRSLVTTLRTLSEAIYQDMVQVRAQQAQAPLTWEQLLWLSQLRGSLHATIQTFYTLANQAAYVFPAESWLTPTPLPVPRDPARHREEAQEES</sequence>
<evidence type="ECO:0000313" key="3">
    <source>
        <dbReference type="RefSeq" id="XP_006874441.1"/>
    </source>
</evidence>
<dbReference type="GeneID" id="102839417"/>
<proteinExistence type="predicted"/>